<dbReference type="PANTHER" id="PTHR46420">
    <property type="entry name" value="BETA-1,4-GLUCURONYLTRANSFERASE 1"/>
    <property type="match status" value="1"/>
</dbReference>
<evidence type="ECO:0000256" key="16">
    <source>
        <dbReference type="ARBA" id="ARBA00030723"/>
    </source>
</evidence>
<keyword evidence="23" id="KW-1185">Reference proteome</keyword>
<comment type="catalytic activity">
    <reaction evidence="20">
        <text>3-O-[beta-D-Xyl-(1-&gt;4)-Rib-ol-P-Rib-ol-P-3-beta-D-GalNAc-(1-&gt;3)-beta-D-GlcNAc-(1-&gt;4)-(O-6-P-alpha-D-Man)]-Thr-[protein] + UDP-alpha-D-glucuronate = 3-O-[beta-D-GlcA-(1-&gt;3)-beta-D-Xyl-(1-&gt;4)-Rib-ol-P-Rib-ol-P-3-beta-D-GalNAc-(1-&gt;3)-beta-D-GlcNAc-(1-&gt;4)-(O-6-P-alpha-D-Man)]-Thr-[protein] + UDP + H(+)</text>
        <dbReference type="Rhea" id="RHEA:46860"/>
        <dbReference type="Rhea" id="RHEA-COMP:15023"/>
        <dbReference type="Rhea" id="RHEA-COMP:17482"/>
        <dbReference type="ChEBI" id="CHEBI:15378"/>
        <dbReference type="ChEBI" id="CHEBI:58052"/>
        <dbReference type="ChEBI" id="CHEBI:58223"/>
        <dbReference type="ChEBI" id="CHEBI:142405"/>
        <dbReference type="ChEBI" id="CHEBI:177336"/>
    </reaction>
</comment>
<evidence type="ECO:0000256" key="8">
    <source>
        <dbReference type="ARBA" id="ARBA00022692"/>
    </source>
</evidence>
<dbReference type="OrthoDB" id="6479716at2759"/>
<feature type="region of interest" description="Disordered" evidence="21">
    <location>
        <begin position="55"/>
        <end position="96"/>
    </location>
</feature>
<evidence type="ECO:0000256" key="22">
    <source>
        <dbReference type="SAM" id="Phobius"/>
    </source>
</evidence>
<evidence type="ECO:0000256" key="11">
    <source>
        <dbReference type="ARBA" id="ARBA00022989"/>
    </source>
</evidence>
<gene>
    <name evidence="24" type="primary">LOC117650441</name>
</gene>
<dbReference type="PANTHER" id="PTHR46420:SF1">
    <property type="entry name" value="BETA-1,4-GLUCURONYLTRANSFERASE 1"/>
    <property type="match status" value="1"/>
</dbReference>
<evidence type="ECO:0000256" key="9">
    <source>
        <dbReference type="ARBA" id="ARBA00022723"/>
    </source>
</evidence>
<evidence type="ECO:0000256" key="10">
    <source>
        <dbReference type="ARBA" id="ARBA00022968"/>
    </source>
</evidence>
<dbReference type="AlphaFoldDB" id="A0A6P8ZWJ7"/>
<comment type="pathway">
    <text evidence="3">Protein modification; protein glycosylation.</text>
</comment>
<evidence type="ECO:0000256" key="17">
    <source>
        <dbReference type="ARBA" id="ARBA00032175"/>
    </source>
</evidence>
<keyword evidence="9" id="KW-0479">Metal-binding</keyword>
<dbReference type="UniPathway" id="UPA00378"/>
<keyword evidence="13 22" id="KW-0472">Membrane</keyword>
<organism evidence="24">
    <name type="scientific">Thrips palmi</name>
    <name type="common">Melon thrips</name>
    <dbReference type="NCBI Taxonomy" id="161013"/>
    <lineage>
        <taxon>Eukaryota</taxon>
        <taxon>Metazoa</taxon>
        <taxon>Ecdysozoa</taxon>
        <taxon>Arthropoda</taxon>
        <taxon>Hexapoda</taxon>
        <taxon>Insecta</taxon>
        <taxon>Pterygota</taxon>
        <taxon>Neoptera</taxon>
        <taxon>Paraneoptera</taxon>
        <taxon>Thysanoptera</taxon>
        <taxon>Terebrantia</taxon>
        <taxon>Thripoidea</taxon>
        <taxon>Thripidae</taxon>
        <taxon>Thrips</taxon>
    </lineage>
</organism>
<evidence type="ECO:0000313" key="23">
    <source>
        <dbReference type="Proteomes" id="UP000515158"/>
    </source>
</evidence>
<dbReference type="FunCoup" id="A0A6P8ZWJ7">
    <property type="interactions" value="291"/>
</dbReference>
<sequence>MSQVGCRLRNLGLLWVFVLTCSNILLTVRLLGSTPDCGTAPGLAKAKARVAHLQHLQQQARRADQPEHGGQQAEDALDQQSPNAEDDLDPDTISVDPALGRWDSRRVLKMFDLALVGAQYAQLSAEYKVTLATQTSLERLHSLVQVVHHWTGPLSVALYAAGDEWALVQAYVRYLRRCYAPVRERVAFHAAFPADRLPESSPDQLMEILGSEAHLDCFRPEPSLKELMRQRSPESIRWRMRHGYPQNHMRNLARKACQTEYVFLVDVDVVPSMGLAQGLNDFLQKAKCTAPSVAPDAPKAPPPMLPKTRGAGHRPPPPPQCAYVIPTYELDERVRFPRNKSDLVRLAGKGLARPFHHKVFIYNQYATNFTRWQSEGDADNAAVHVAYNVTNFEFLYEPFYVARDTMPPHDERFMGYGYTRNTQVYEMFVAGVQFQVLSPTFSVHWGLQSKQARPAWRELQNNENRRHFDVFKREVAVRYRRDPLSMVQPNRTPGKA</sequence>
<dbReference type="KEGG" id="tpal:117650441"/>
<evidence type="ECO:0000313" key="24">
    <source>
        <dbReference type="RefSeq" id="XP_034249763.1"/>
    </source>
</evidence>
<evidence type="ECO:0000256" key="6">
    <source>
        <dbReference type="ARBA" id="ARBA00022676"/>
    </source>
</evidence>
<evidence type="ECO:0000256" key="1">
    <source>
        <dbReference type="ARBA" id="ARBA00001936"/>
    </source>
</evidence>
<evidence type="ECO:0000256" key="15">
    <source>
        <dbReference type="ARBA" id="ARBA00023211"/>
    </source>
</evidence>
<comment type="subcellular location">
    <subcellularLocation>
        <location evidence="2">Golgi apparatus membrane</location>
        <topology evidence="2">Single-pass type II membrane protein</topology>
    </subcellularLocation>
</comment>
<evidence type="ECO:0000256" key="12">
    <source>
        <dbReference type="ARBA" id="ARBA00023034"/>
    </source>
</evidence>
<evidence type="ECO:0000256" key="2">
    <source>
        <dbReference type="ARBA" id="ARBA00004323"/>
    </source>
</evidence>
<keyword evidence="11 22" id="KW-1133">Transmembrane helix</keyword>
<feature type="region of interest" description="Disordered" evidence="21">
    <location>
        <begin position="292"/>
        <end position="318"/>
    </location>
</feature>
<keyword evidence="6" id="KW-0328">Glycosyltransferase</keyword>
<evidence type="ECO:0000256" key="18">
    <source>
        <dbReference type="ARBA" id="ARBA00032181"/>
    </source>
</evidence>
<keyword evidence="15" id="KW-0464">Manganese</keyword>
<evidence type="ECO:0000256" key="5">
    <source>
        <dbReference type="ARBA" id="ARBA00017962"/>
    </source>
</evidence>
<comment type="cofactor">
    <cofactor evidence="1">
        <name>Mn(2+)</name>
        <dbReference type="ChEBI" id="CHEBI:29035"/>
    </cofactor>
</comment>
<dbReference type="GO" id="GO:0000139">
    <property type="term" value="C:Golgi membrane"/>
    <property type="evidence" value="ECO:0007669"/>
    <property type="project" value="UniProtKB-SubCell"/>
</dbReference>
<proteinExistence type="inferred from homology"/>
<comment type="similarity">
    <text evidence="4">Belongs to the glycosyltransferase 49 family.</text>
</comment>
<protein>
    <recommendedName>
        <fullName evidence="5">Beta-1,4-glucuronyltransferase 1</fullName>
    </recommendedName>
    <alternativeName>
        <fullName evidence="16">I-beta-1,3-N-acetylglucosaminyltransferase</fullName>
    </alternativeName>
    <alternativeName>
        <fullName evidence="19">N-acetyllactosaminide beta-1,3-N-acetylglucosaminyltransferase</fullName>
    </alternativeName>
    <alternativeName>
        <fullName evidence="17">Poly-N-acetyllactosamine extension enzyme</fullName>
    </alternativeName>
    <alternativeName>
        <fullName evidence="18">UDP-GlcNAc:betaGal beta-1,3-N-acetylglucosaminyltransferase 1</fullName>
    </alternativeName>
</protein>
<feature type="transmembrane region" description="Helical" evidence="22">
    <location>
        <begin position="12"/>
        <end position="32"/>
    </location>
</feature>
<keyword evidence="14" id="KW-0325">Glycoprotein</keyword>
<dbReference type="RefSeq" id="XP_034249763.1">
    <property type="nucleotide sequence ID" value="XM_034393872.1"/>
</dbReference>
<dbReference type="GeneID" id="117650441"/>
<dbReference type="Pfam" id="PF13896">
    <property type="entry name" value="Glyco_transf_49"/>
    <property type="match status" value="1"/>
</dbReference>
<evidence type="ECO:0000256" key="21">
    <source>
        <dbReference type="SAM" id="MobiDB-lite"/>
    </source>
</evidence>
<dbReference type="GO" id="GO:0035269">
    <property type="term" value="P:protein O-linked glycosylation via mannose"/>
    <property type="evidence" value="ECO:0007669"/>
    <property type="project" value="TreeGrafter"/>
</dbReference>
<keyword evidence="7" id="KW-0808">Transferase</keyword>
<dbReference type="InterPro" id="IPR043189">
    <property type="entry name" value="B4GAT1"/>
</dbReference>
<evidence type="ECO:0000256" key="13">
    <source>
        <dbReference type="ARBA" id="ARBA00023136"/>
    </source>
</evidence>
<evidence type="ECO:0000256" key="3">
    <source>
        <dbReference type="ARBA" id="ARBA00004922"/>
    </source>
</evidence>
<evidence type="ECO:0000256" key="4">
    <source>
        <dbReference type="ARBA" id="ARBA00008539"/>
    </source>
</evidence>
<accession>A0A6P8ZWJ7</accession>
<evidence type="ECO:0000256" key="14">
    <source>
        <dbReference type="ARBA" id="ARBA00023180"/>
    </source>
</evidence>
<evidence type="ECO:0000256" key="20">
    <source>
        <dbReference type="ARBA" id="ARBA00047852"/>
    </source>
</evidence>
<name>A0A6P8ZWJ7_THRPL</name>
<reference evidence="24" key="1">
    <citation type="submission" date="2025-08" db="UniProtKB">
        <authorList>
            <consortium name="RefSeq"/>
        </authorList>
    </citation>
    <scope>IDENTIFICATION</scope>
    <source>
        <tissue evidence="24">Total insect</tissue>
    </source>
</reference>
<evidence type="ECO:0000256" key="7">
    <source>
        <dbReference type="ARBA" id="ARBA00022679"/>
    </source>
</evidence>
<dbReference type="GO" id="GO:0015020">
    <property type="term" value="F:glucuronosyltransferase activity"/>
    <property type="evidence" value="ECO:0007669"/>
    <property type="project" value="InterPro"/>
</dbReference>
<keyword evidence="8 22" id="KW-0812">Transmembrane</keyword>
<dbReference type="Proteomes" id="UP000515158">
    <property type="component" value="Unplaced"/>
</dbReference>
<dbReference type="InParanoid" id="A0A6P8ZWJ7"/>
<dbReference type="GO" id="GO:0046872">
    <property type="term" value="F:metal ion binding"/>
    <property type="evidence" value="ECO:0007669"/>
    <property type="project" value="UniProtKB-KW"/>
</dbReference>
<keyword evidence="12" id="KW-0333">Golgi apparatus</keyword>
<keyword evidence="10" id="KW-0735">Signal-anchor</keyword>
<evidence type="ECO:0000256" key="19">
    <source>
        <dbReference type="ARBA" id="ARBA00033291"/>
    </source>
</evidence>